<evidence type="ECO:0000256" key="5">
    <source>
        <dbReference type="ARBA" id="ARBA00022842"/>
    </source>
</evidence>
<dbReference type="EC" id="3.1.-.-" evidence="10"/>
<protein>
    <recommendedName>
        <fullName evidence="10">CRISPR-associated endonuclease Cas1</fullName>
        <ecNumber evidence="10">3.1.-.-</ecNumber>
    </recommendedName>
</protein>
<dbReference type="NCBIfam" id="TIGR00287">
    <property type="entry name" value="cas1"/>
    <property type="match status" value="1"/>
</dbReference>
<dbReference type="RefSeq" id="WP_062412435.1">
    <property type="nucleotide sequence ID" value="NZ_JAJCIO010000006.1"/>
</dbReference>
<comment type="caution">
    <text evidence="11">The sequence shown here is derived from an EMBL/GenBank/DDBJ whole genome shotgun (WGS) entry which is preliminary data.</text>
</comment>
<feature type="binding site" evidence="10">
    <location>
        <position position="157"/>
    </location>
    <ligand>
        <name>Mn(2+)</name>
        <dbReference type="ChEBI" id="CHEBI:29035"/>
    </ligand>
</feature>
<dbReference type="Gene3D" id="1.20.120.920">
    <property type="entry name" value="CRISPR-associated endonuclease Cas1, C-terminal domain"/>
    <property type="match status" value="1"/>
</dbReference>
<dbReference type="Pfam" id="PF01867">
    <property type="entry name" value="Cas_Cas1"/>
    <property type="match status" value="1"/>
</dbReference>
<evidence type="ECO:0000256" key="7">
    <source>
        <dbReference type="ARBA" id="ARBA00023125"/>
    </source>
</evidence>
<feature type="binding site" evidence="10">
    <location>
        <position position="238"/>
    </location>
    <ligand>
        <name>Mn(2+)</name>
        <dbReference type="ChEBI" id="CHEBI:29035"/>
    </ligand>
</feature>
<proteinExistence type="inferred from homology"/>
<dbReference type="EMBL" id="JANGEW010000015">
    <property type="protein sequence ID" value="MCQ5343071.1"/>
    <property type="molecule type" value="Genomic_DNA"/>
</dbReference>
<evidence type="ECO:0000313" key="12">
    <source>
        <dbReference type="Proteomes" id="UP001206692"/>
    </source>
</evidence>
<keyword evidence="12" id="KW-1185">Reference proteome</keyword>
<comment type="subunit">
    <text evidence="9 10">Homodimer, forms a heterotetramer with a Cas2 homodimer.</text>
</comment>
<keyword evidence="3 10" id="KW-0255">Endonuclease</keyword>
<keyword evidence="1 10" id="KW-0540">Nuclease</keyword>
<comment type="similarity">
    <text evidence="10">Belongs to the CRISPR-associated endonuclease Cas1 family.</text>
</comment>
<dbReference type="InterPro" id="IPR042211">
    <property type="entry name" value="CRISPR-assoc_Cas1_N"/>
</dbReference>
<evidence type="ECO:0000256" key="2">
    <source>
        <dbReference type="ARBA" id="ARBA00022723"/>
    </source>
</evidence>
<reference evidence="11 12" key="1">
    <citation type="submission" date="2022-06" db="EMBL/GenBank/DDBJ databases">
        <title>Isolation of gut microbiota from human fecal samples.</title>
        <authorList>
            <person name="Pamer E.G."/>
            <person name="Barat B."/>
            <person name="Waligurski E."/>
            <person name="Medina S."/>
            <person name="Paddock L."/>
            <person name="Mostad J."/>
        </authorList>
    </citation>
    <scope>NUCLEOTIDE SEQUENCE [LARGE SCALE GENOMIC DNA]</scope>
    <source>
        <strain evidence="11 12">DFI.1.1</strain>
    </source>
</reference>
<dbReference type="GO" id="GO:0004519">
    <property type="term" value="F:endonuclease activity"/>
    <property type="evidence" value="ECO:0007669"/>
    <property type="project" value="UniProtKB-KW"/>
</dbReference>
<dbReference type="Gene3D" id="3.100.10.20">
    <property type="entry name" value="CRISPR-associated endonuclease Cas1, N-terminal domain"/>
    <property type="match status" value="1"/>
</dbReference>
<feature type="binding site" evidence="10">
    <location>
        <position position="223"/>
    </location>
    <ligand>
        <name>Mn(2+)</name>
        <dbReference type="ChEBI" id="CHEBI:29035"/>
    </ligand>
</feature>
<keyword evidence="7 10" id="KW-0238">DNA-binding</keyword>
<accession>A0ABT1ST77</accession>
<evidence type="ECO:0000256" key="1">
    <source>
        <dbReference type="ARBA" id="ARBA00022722"/>
    </source>
</evidence>
<evidence type="ECO:0000256" key="10">
    <source>
        <dbReference type="HAMAP-Rule" id="MF_01470"/>
    </source>
</evidence>
<keyword evidence="2 10" id="KW-0479">Metal-binding</keyword>
<evidence type="ECO:0000256" key="3">
    <source>
        <dbReference type="ARBA" id="ARBA00022759"/>
    </source>
</evidence>
<comment type="cofactor">
    <cofactor evidence="10">
        <name>Mg(2+)</name>
        <dbReference type="ChEBI" id="CHEBI:18420"/>
    </cofactor>
    <cofactor evidence="10">
        <name>Mn(2+)</name>
        <dbReference type="ChEBI" id="CHEBI:29035"/>
    </cofactor>
</comment>
<dbReference type="Proteomes" id="UP001206692">
    <property type="component" value="Unassembled WGS sequence"/>
</dbReference>
<dbReference type="InterPro" id="IPR002729">
    <property type="entry name" value="CRISPR-assoc_Cas1"/>
</dbReference>
<dbReference type="InterPro" id="IPR050646">
    <property type="entry name" value="Cas1"/>
</dbReference>
<evidence type="ECO:0000256" key="4">
    <source>
        <dbReference type="ARBA" id="ARBA00022801"/>
    </source>
</evidence>
<dbReference type="PANTHER" id="PTHR34353">
    <property type="entry name" value="CRISPR-ASSOCIATED ENDONUCLEASE CAS1 1"/>
    <property type="match status" value="1"/>
</dbReference>
<sequence>MSVLYLLSTGSYLRKIKDRLLIGRADGSHKSLPIQNVEQIVLNKGGKITPEAVYALLEHRIPIIYVDFLGHVVGVLGNLPCSLQRSLCQMQYFSQEPQQILLIRSILAVKLENQQSLLKSYAKSKYHDELLKLAKQIARYAKRISQTDDIEVLRGLEGIATRTYFQAVPFMVDTDLWPWNGRNRRPPKDPLNAMLSYGYTFLEREVRVAIAGAGMDCRLGFFHSNTGTRDSLVFDFMELFRPNVIDRFVFRAVNLKIFSPEQFETLADGCRFTEEARKVWIYQYEKYMQVISKSCQDQTPREWIRSQIEDFARHLFTASDTTL</sequence>
<dbReference type="HAMAP" id="MF_01470">
    <property type="entry name" value="Cas1"/>
    <property type="match status" value="1"/>
</dbReference>
<evidence type="ECO:0000256" key="8">
    <source>
        <dbReference type="ARBA" id="ARBA00023211"/>
    </source>
</evidence>
<organism evidence="11 12">
    <name type="scientific">Megasphaera massiliensis</name>
    <dbReference type="NCBI Taxonomy" id="1232428"/>
    <lineage>
        <taxon>Bacteria</taxon>
        <taxon>Bacillati</taxon>
        <taxon>Bacillota</taxon>
        <taxon>Negativicutes</taxon>
        <taxon>Veillonellales</taxon>
        <taxon>Veillonellaceae</taxon>
        <taxon>Megasphaera</taxon>
    </lineage>
</organism>
<evidence type="ECO:0000256" key="6">
    <source>
        <dbReference type="ARBA" id="ARBA00023118"/>
    </source>
</evidence>
<comment type="function">
    <text evidence="10">CRISPR (clustered regularly interspaced short palindromic repeat), is an adaptive immune system that provides protection against mobile genetic elements (viruses, transposable elements and conjugative plasmids). CRISPR clusters contain spacers, sequences complementary to antecedent mobile elements, and target invading nucleic acids. CRISPR clusters are transcribed and processed into CRISPR RNA (crRNA). Acts as a dsDNA endonuclease. Involved in the integration of spacer DNA into the CRISPR cassette.</text>
</comment>
<keyword evidence="6 10" id="KW-0051">Antiviral defense</keyword>
<keyword evidence="8 10" id="KW-0464">Manganese</keyword>
<gene>
    <name evidence="10 11" type="primary">cas1</name>
    <name evidence="11" type="ORF">NE675_08565</name>
</gene>
<evidence type="ECO:0000256" key="9">
    <source>
        <dbReference type="ARBA" id="ARBA00038592"/>
    </source>
</evidence>
<dbReference type="InterPro" id="IPR042206">
    <property type="entry name" value="CRISPR-assoc_Cas1_C"/>
</dbReference>
<dbReference type="CDD" id="cd09634">
    <property type="entry name" value="Cas1_I-II-III"/>
    <property type="match status" value="1"/>
</dbReference>
<keyword evidence="5 10" id="KW-0460">Magnesium</keyword>
<evidence type="ECO:0000313" key="11">
    <source>
        <dbReference type="EMBL" id="MCQ5343071.1"/>
    </source>
</evidence>
<keyword evidence="4 10" id="KW-0378">Hydrolase</keyword>
<dbReference type="PANTHER" id="PTHR34353:SF2">
    <property type="entry name" value="CRISPR-ASSOCIATED ENDONUCLEASE CAS1 1"/>
    <property type="match status" value="1"/>
</dbReference>
<name>A0ABT1ST77_9FIRM</name>